<evidence type="ECO:0000313" key="2">
    <source>
        <dbReference type="EMBL" id="BBY57462.1"/>
    </source>
</evidence>
<evidence type="ECO:0000256" key="1">
    <source>
        <dbReference type="SAM" id="MobiDB-lite"/>
    </source>
</evidence>
<sequence>MGGRERGDHRQHRGGLGPVTLQRRDRQWHARRMGEQSEGDVWVQPSLAEPRFAEPVTGIGLDVQVLTS</sequence>
<keyword evidence="3" id="KW-1185">Reference proteome</keyword>
<dbReference type="Proteomes" id="UP000466445">
    <property type="component" value="Chromosome"/>
</dbReference>
<accession>A0A7I7SKJ2</accession>
<dbReference type="KEGG" id="msar:MSAR_05980"/>
<feature type="region of interest" description="Disordered" evidence="1">
    <location>
        <begin position="1"/>
        <end position="25"/>
    </location>
</feature>
<name>A0A7I7SKJ2_9MYCO</name>
<organism evidence="2 3">
    <name type="scientific">Mycolicibacterium sarraceniae</name>
    <dbReference type="NCBI Taxonomy" id="1534348"/>
    <lineage>
        <taxon>Bacteria</taxon>
        <taxon>Bacillati</taxon>
        <taxon>Actinomycetota</taxon>
        <taxon>Actinomycetes</taxon>
        <taxon>Mycobacteriales</taxon>
        <taxon>Mycobacteriaceae</taxon>
        <taxon>Mycolicibacterium</taxon>
    </lineage>
</organism>
<protein>
    <submittedName>
        <fullName evidence="2">Uncharacterized protein</fullName>
    </submittedName>
</protein>
<dbReference type="EMBL" id="AP022595">
    <property type="protein sequence ID" value="BBY57462.1"/>
    <property type="molecule type" value="Genomic_DNA"/>
</dbReference>
<evidence type="ECO:0000313" key="3">
    <source>
        <dbReference type="Proteomes" id="UP000466445"/>
    </source>
</evidence>
<gene>
    <name evidence="2" type="ORF">MSAR_05980</name>
</gene>
<proteinExistence type="predicted"/>
<dbReference type="AlphaFoldDB" id="A0A7I7SKJ2"/>
<reference evidence="2 3" key="1">
    <citation type="journal article" date="2019" name="Emerg. Microbes Infect.">
        <title>Comprehensive subspecies identification of 175 nontuberculous mycobacteria species based on 7547 genomic profiles.</title>
        <authorList>
            <person name="Matsumoto Y."/>
            <person name="Kinjo T."/>
            <person name="Motooka D."/>
            <person name="Nabeya D."/>
            <person name="Jung N."/>
            <person name="Uechi K."/>
            <person name="Horii T."/>
            <person name="Iida T."/>
            <person name="Fujita J."/>
            <person name="Nakamura S."/>
        </authorList>
    </citation>
    <scope>NUCLEOTIDE SEQUENCE [LARGE SCALE GENOMIC DNA]</scope>
    <source>
        <strain evidence="2 3">JCM 30395</strain>
    </source>
</reference>